<dbReference type="Gene3D" id="3.30.70.270">
    <property type="match status" value="1"/>
</dbReference>
<dbReference type="InterPro" id="IPR029787">
    <property type="entry name" value="Nucleotide_cyclase"/>
</dbReference>
<dbReference type="InterPro" id="IPR043128">
    <property type="entry name" value="Rev_trsase/Diguanyl_cyclase"/>
</dbReference>
<evidence type="ECO:0000259" key="1">
    <source>
        <dbReference type="PROSITE" id="PS50887"/>
    </source>
</evidence>
<dbReference type="SMART" id="SM00267">
    <property type="entry name" value="GGDEF"/>
    <property type="match status" value="1"/>
</dbReference>
<dbReference type="Gene3D" id="1.10.3210.10">
    <property type="entry name" value="Hypothetical protein af1432"/>
    <property type="match status" value="1"/>
</dbReference>
<dbReference type="InterPro" id="IPR035965">
    <property type="entry name" value="PAS-like_dom_sf"/>
</dbReference>
<sequence length="636" mass="69929">MRASVSPLDKVVQPHPYDAVQDVLYILDAERRFTFVNAFALAAWHCTPDALLGQRFEDGLPVRPGQDLIDAVQQAIDRQERAEFETFGGRHQRWINLTLYPHHGGVLVQVRPLLRDVRTAARDANDALTGCLTRQTFLDVLATPHPCTQGAVLALVDLNRLKLMNAVRGHTGGDLHIRQVAHLLQEALPAGGLICRWGGDEFVLLAPGQNPGLLTRALDHALRHAPAPQPGVPAYSSGLAVWPGGTPFERAFAIADDRLQQQKDRLYAVLPDDGEVLNFVAFSQQLEMLDDPDDITQYTLERLLTLLDFDHAVFQVWDAGGATYTATHQAIRAGLPVPLPALGAPQPLAGAFRTVQRTQRTAWSTDYPSSPEVIPLMVEQGVKSGIMTPVFSQGRIVASITLRTVHRWHTITPHMRKVLELAALRLEHALELRRVAQQVRETLEAGLLTLGIALEARDLETHGHTQRTTEMAGRLGEALGLRGSDLDQLREGAYLHDLGKLCVPDAILHKPGRLTADEWTVMQTHTTRGWDLACRIPNLATAVLEVIRHHHERWDGGGYPDGLAGEAIPLVARIFAVCDVYDALISERPYKPAWSADAAVREIQAQSGRQFDPAVVRAFLSLHGEAALAAAVPRVS</sequence>
<dbReference type="Gene3D" id="3.30.450.40">
    <property type="match status" value="1"/>
</dbReference>
<reference evidence="3" key="1">
    <citation type="submission" date="2024-06" db="EMBL/GenBank/DDBJ databases">
        <title>Draft Genome Sequence of Deinococcus sonorensis Type Strain KR-87, a Biofilm Producing Representative of the Genus Deinococcus.</title>
        <authorList>
            <person name="Boren L.S."/>
            <person name="Grosso R.A."/>
            <person name="Hugenberg-Cox A.N."/>
            <person name="Hill J.T.E."/>
            <person name="Albert C.M."/>
            <person name="Tuohy J.M."/>
        </authorList>
    </citation>
    <scope>NUCLEOTIDE SEQUENCE</scope>
    <source>
        <strain evidence="3">KR-87</strain>
        <plasmid evidence="3">pDson01</plasmid>
    </source>
</reference>
<gene>
    <name evidence="3" type="ORF">ABOD76_02555</name>
</gene>
<geneLocation type="plasmid" evidence="3">
    <name>pDson01</name>
</geneLocation>
<dbReference type="InterPro" id="IPR003607">
    <property type="entry name" value="HD/PDEase_dom"/>
</dbReference>
<dbReference type="SUPFAM" id="SSF55073">
    <property type="entry name" value="Nucleotide cyclase"/>
    <property type="match status" value="1"/>
</dbReference>
<dbReference type="CDD" id="cd01949">
    <property type="entry name" value="GGDEF"/>
    <property type="match status" value="1"/>
</dbReference>
<dbReference type="NCBIfam" id="TIGR00254">
    <property type="entry name" value="GGDEF"/>
    <property type="match status" value="1"/>
</dbReference>
<evidence type="ECO:0000259" key="2">
    <source>
        <dbReference type="PROSITE" id="PS51832"/>
    </source>
</evidence>
<dbReference type="Pfam" id="PF08448">
    <property type="entry name" value="PAS_4"/>
    <property type="match status" value="1"/>
</dbReference>
<dbReference type="PANTHER" id="PTHR45228:SF8">
    <property type="entry name" value="TWO-COMPONENT RESPONSE REGULATOR-RELATED"/>
    <property type="match status" value="1"/>
</dbReference>
<dbReference type="Pfam" id="PF01590">
    <property type="entry name" value="GAF"/>
    <property type="match status" value="1"/>
</dbReference>
<dbReference type="Pfam" id="PF00990">
    <property type="entry name" value="GGDEF"/>
    <property type="match status" value="1"/>
</dbReference>
<keyword evidence="3" id="KW-0614">Plasmid</keyword>
<dbReference type="CDD" id="cd00077">
    <property type="entry name" value="HDc"/>
    <property type="match status" value="1"/>
</dbReference>
<dbReference type="PANTHER" id="PTHR45228">
    <property type="entry name" value="CYCLIC DI-GMP PHOSPHODIESTERASE TM_0186-RELATED"/>
    <property type="match status" value="1"/>
</dbReference>
<dbReference type="SUPFAM" id="SSF55785">
    <property type="entry name" value="PYP-like sensor domain (PAS domain)"/>
    <property type="match status" value="1"/>
</dbReference>
<dbReference type="InterPro" id="IPR003018">
    <property type="entry name" value="GAF"/>
</dbReference>
<dbReference type="SUPFAM" id="SSF55781">
    <property type="entry name" value="GAF domain-like"/>
    <property type="match status" value="1"/>
</dbReference>
<dbReference type="InterPro" id="IPR000160">
    <property type="entry name" value="GGDEF_dom"/>
</dbReference>
<protein>
    <submittedName>
        <fullName evidence="3">HD domain-containing phosphohydrolase</fullName>
    </submittedName>
</protein>
<dbReference type="SMART" id="SM00471">
    <property type="entry name" value="HDc"/>
    <property type="match status" value="1"/>
</dbReference>
<dbReference type="RefSeq" id="WP_350241172.1">
    <property type="nucleotide sequence ID" value="NZ_CP158297.1"/>
</dbReference>
<dbReference type="PROSITE" id="PS51832">
    <property type="entry name" value="HD_GYP"/>
    <property type="match status" value="1"/>
</dbReference>
<dbReference type="InterPro" id="IPR052020">
    <property type="entry name" value="Cyclic_di-GMP/3'3'-cGAMP_PDE"/>
</dbReference>
<dbReference type="EMBL" id="CP158297">
    <property type="protein sequence ID" value="XBV83585.1"/>
    <property type="molecule type" value="Genomic_DNA"/>
</dbReference>
<feature type="domain" description="HD-GYP" evidence="2">
    <location>
        <begin position="439"/>
        <end position="635"/>
    </location>
</feature>
<dbReference type="Gene3D" id="3.30.450.20">
    <property type="entry name" value="PAS domain"/>
    <property type="match status" value="1"/>
</dbReference>
<evidence type="ECO:0000313" key="3">
    <source>
        <dbReference type="EMBL" id="XBV83585.1"/>
    </source>
</evidence>
<dbReference type="Pfam" id="PF13487">
    <property type="entry name" value="HD_5"/>
    <property type="match status" value="1"/>
</dbReference>
<dbReference type="PROSITE" id="PS50887">
    <property type="entry name" value="GGDEF"/>
    <property type="match status" value="1"/>
</dbReference>
<name>A0AAU7U4M4_9DEIO</name>
<proteinExistence type="predicted"/>
<dbReference type="AlphaFoldDB" id="A0AAU7U4M4"/>
<dbReference type="InterPro" id="IPR013656">
    <property type="entry name" value="PAS_4"/>
</dbReference>
<dbReference type="InterPro" id="IPR037522">
    <property type="entry name" value="HD_GYP_dom"/>
</dbReference>
<dbReference type="KEGG" id="dsc:ABOD76_02555"/>
<accession>A0AAU7U4M4</accession>
<feature type="domain" description="GGDEF" evidence="1">
    <location>
        <begin position="149"/>
        <end position="271"/>
    </location>
</feature>
<dbReference type="SMART" id="SM00065">
    <property type="entry name" value="GAF"/>
    <property type="match status" value="1"/>
</dbReference>
<dbReference type="InterPro" id="IPR029016">
    <property type="entry name" value="GAF-like_dom_sf"/>
</dbReference>
<organism evidence="3">
    <name type="scientific">Deinococcus sonorensis KR-87</name>
    <dbReference type="NCBI Taxonomy" id="694439"/>
    <lineage>
        <taxon>Bacteria</taxon>
        <taxon>Thermotogati</taxon>
        <taxon>Deinococcota</taxon>
        <taxon>Deinococci</taxon>
        <taxon>Deinococcales</taxon>
        <taxon>Deinococcaceae</taxon>
        <taxon>Deinococcus</taxon>
    </lineage>
</organism>
<dbReference type="SUPFAM" id="SSF109604">
    <property type="entry name" value="HD-domain/PDEase-like"/>
    <property type="match status" value="1"/>
</dbReference>